<dbReference type="CDD" id="cd02065">
    <property type="entry name" value="B12-binding_like"/>
    <property type="match status" value="1"/>
</dbReference>
<feature type="domain" description="B12-binding" evidence="2">
    <location>
        <begin position="212"/>
        <end position="344"/>
    </location>
</feature>
<dbReference type="InterPro" id="IPR003759">
    <property type="entry name" value="Cbl-bd_cap"/>
</dbReference>
<dbReference type="RefSeq" id="WP_110297804.1">
    <property type="nucleotide sequence ID" value="NZ_QJJM01000003.1"/>
</dbReference>
<feature type="region of interest" description="Disordered" evidence="1">
    <location>
        <begin position="26"/>
        <end position="45"/>
    </location>
</feature>
<dbReference type="SUPFAM" id="SSF52242">
    <property type="entry name" value="Cobalamin (vitamin B12)-binding domain"/>
    <property type="match status" value="1"/>
</dbReference>
<dbReference type="OrthoDB" id="5498228at2"/>
<dbReference type="GO" id="GO:0046872">
    <property type="term" value="F:metal ion binding"/>
    <property type="evidence" value="ECO:0007669"/>
    <property type="project" value="InterPro"/>
</dbReference>
<sequence length="345" mass="37750">MASVFGIDLIRSTTELFRNARLRKKASPWDGEQTGQGRFVRSGPNDDVGRLVEDEIIPRLLMVHQDDPRMSQFPVDPPAHMVTPVMHAQDGGEEFRETAGTQSNDNARPGAKSRGFATMAPLFDEAAIREFSDQVLAHEVNALADIIIDHLDHEIAPETLFIQLIAPTARELGEKWNRDECDFVDVTMGLWQLLLRTIAVWAPPATGWSLKSHRALFTTMPRDQHSLGTLMISECFQRAGWEVETLIEPEQSDILQALGSSSFDVVGLTVTTDFYIADVPKLLTAMRSVSCNPKLAIMIGGPALGYDPEHARKLGADGTAADAADALALADELVSAGVERAALSH</sequence>
<protein>
    <submittedName>
        <fullName evidence="3">Methanogenic corrinoid protein MtbC1</fullName>
    </submittedName>
</protein>
<reference evidence="3 4" key="1">
    <citation type="submission" date="2018-05" db="EMBL/GenBank/DDBJ databases">
        <title>Genomic Encyclopedia of Type Strains, Phase IV (KMG-IV): sequencing the most valuable type-strain genomes for metagenomic binning, comparative biology and taxonomic classification.</title>
        <authorList>
            <person name="Goeker M."/>
        </authorList>
    </citation>
    <scope>NUCLEOTIDE SEQUENCE [LARGE SCALE GENOMIC DNA]</scope>
    <source>
        <strain evidence="3 4">DSM 3183</strain>
    </source>
</reference>
<evidence type="ECO:0000256" key="1">
    <source>
        <dbReference type="SAM" id="MobiDB-lite"/>
    </source>
</evidence>
<name>A0A2V3VB51_9SPHN</name>
<dbReference type="AlphaFoldDB" id="A0A2V3VB51"/>
<dbReference type="EMBL" id="QJJM01000003">
    <property type="protein sequence ID" value="PXW77978.1"/>
    <property type="molecule type" value="Genomic_DNA"/>
</dbReference>
<evidence type="ECO:0000313" key="4">
    <source>
        <dbReference type="Proteomes" id="UP000248014"/>
    </source>
</evidence>
<dbReference type="Proteomes" id="UP000248014">
    <property type="component" value="Unassembled WGS sequence"/>
</dbReference>
<proteinExistence type="predicted"/>
<evidence type="ECO:0000313" key="3">
    <source>
        <dbReference type="EMBL" id="PXW77978.1"/>
    </source>
</evidence>
<accession>A0A2V3VB51</accession>
<dbReference type="InterPro" id="IPR006158">
    <property type="entry name" value="Cobalamin-bd"/>
</dbReference>
<gene>
    <name evidence="3" type="ORF">C7451_10383</name>
</gene>
<dbReference type="GO" id="GO:0031419">
    <property type="term" value="F:cobalamin binding"/>
    <property type="evidence" value="ECO:0007669"/>
    <property type="project" value="InterPro"/>
</dbReference>
<dbReference type="PROSITE" id="PS51332">
    <property type="entry name" value="B12_BINDING"/>
    <property type="match status" value="1"/>
</dbReference>
<evidence type="ECO:0000259" key="2">
    <source>
        <dbReference type="PROSITE" id="PS51332"/>
    </source>
</evidence>
<dbReference type="Gene3D" id="3.40.50.280">
    <property type="entry name" value="Cobalamin-binding domain"/>
    <property type="match status" value="1"/>
</dbReference>
<dbReference type="Pfam" id="PF02607">
    <property type="entry name" value="B12-binding_2"/>
    <property type="match status" value="1"/>
</dbReference>
<dbReference type="InterPro" id="IPR036724">
    <property type="entry name" value="Cobalamin-bd_sf"/>
</dbReference>
<organism evidence="3 4">
    <name type="scientific">Blastomonas natatoria</name>
    <dbReference type="NCBI Taxonomy" id="34015"/>
    <lineage>
        <taxon>Bacteria</taxon>
        <taxon>Pseudomonadati</taxon>
        <taxon>Pseudomonadota</taxon>
        <taxon>Alphaproteobacteria</taxon>
        <taxon>Sphingomonadales</taxon>
        <taxon>Sphingomonadaceae</taxon>
        <taxon>Blastomonas</taxon>
    </lineage>
</organism>
<dbReference type="Pfam" id="PF02310">
    <property type="entry name" value="B12-binding"/>
    <property type="match status" value="1"/>
</dbReference>
<feature type="region of interest" description="Disordered" evidence="1">
    <location>
        <begin position="93"/>
        <end position="112"/>
    </location>
</feature>
<keyword evidence="4" id="KW-1185">Reference proteome</keyword>
<comment type="caution">
    <text evidence="3">The sequence shown here is derived from an EMBL/GenBank/DDBJ whole genome shotgun (WGS) entry which is preliminary data.</text>
</comment>